<name>A0ABQ5Y8G2_9NEIS</name>
<dbReference type="EMBL" id="BSOG01000001">
    <property type="protein sequence ID" value="GLR11222.1"/>
    <property type="molecule type" value="Genomic_DNA"/>
</dbReference>
<evidence type="ECO:0000313" key="2">
    <source>
        <dbReference type="Proteomes" id="UP001156706"/>
    </source>
</evidence>
<comment type="caution">
    <text evidence="1">The sequence shown here is derived from an EMBL/GenBank/DDBJ whole genome shotgun (WGS) entry which is preliminary data.</text>
</comment>
<keyword evidence="2" id="KW-1185">Reference proteome</keyword>
<proteinExistence type="predicted"/>
<reference evidence="2" key="1">
    <citation type="journal article" date="2019" name="Int. J. Syst. Evol. Microbiol.">
        <title>The Global Catalogue of Microorganisms (GCM) 10K type strain sequencing project: providing services to taxonomists for standard genome sequencing and annotation.</title>
        <authorList>
            <consortium name="The Broad Institute Genomics Platform"/>
            <consortium name="The Broad Institute Genome Sequencing Center for Infectious Disease"/>
            <person name="Wu L."/>
            <person name="Ma J."/>
        </authorList>
    </citation>
    <scope>NUCLEOTIDE SEQUENCE [LARGE SCALE GENOMIC DNA]</scope>
    <source>
        <strain evidence="2">NBRC 110044</strain>
    </source>
</reference>
<sequence length="100" mass="11473">MCGYQTIGYVKQIAKGKIKVREIGFGISGGFEVGKNYKVFLKKSEDLVSFERLVRRHFKKELDAKNFLENCQGVISGYYAFDIFPLNSKWKIGAEPKQQD</sequence>
<accession>A0ABQ5Y8G2</accession>
<dbReference type="Proteomes" id="UP001156706">
    <property type="component" value="Unassembled WGS sequence"/>
</dbReference>
<evidence type="ECO:0000313" key="1">
    <source>
        <dbReference type="EMBL" id="GLR11222.1"/>
    </source>
</evidence>
<protein>
    <submittedName>
        <fullName evidence="1">Uncharacterized protein</fullName>
    </submittedName>
</protein>
<organism evidence="1 2">
    <name type="scientific">Chitinimonas prasina</name>
    <dbReference type="NCBI Taxonomy" id="1434937"/>
    <lineage>
        <taxon>Bacteria</taxon>
        <taxon>Pseudomonadati</taxon>
        <taxon>Pseudomonadota</taxon>
        <taxon>Betaproteobacteria</taxon>
        <taxon>Neisseriales</taxon>
        <taxon>Chitinibacteraceae</taxon>
        <taxon>Chitinimonas</taxon>
    </lineage>
</organism>
<gene>
    <name evidence="1" type="ORF">GCM10007907_00120</name>
</gene>